<keyword evidence="2" id="KW-1185">Reference proteome</keyword>
<reference evidence="1 2" key="1">
    <citation type="submission" date="2009-07" db="EMBL/GenBank/DDBJ databases">
        <authorList>
            <person name="Madupu R."/>
            <person name="Sebastian Y."/>
            <person name="Durkin A.S."/>
            <person name="Torralba M."/>
            <person name="Methe B."/>
            <person name="Sutton G.G."/>
            <person name="Strausberg R.L."/>
            <person name="Nelson K.E."/>
        </authorList>
    </citation>
    <scope>NUCLEOTIDE SEQUENCE [LARGE SCALE GENOMIC DNA]</scope>
    <source>
        <strain evidence="1 2">RM3268</strain>
    </source>
</reference>
<protein>
    <submittedName>
        <fullName evidence="1">Uncharacterized protein</fullName>
    </submittedName>
</protein>
<proteinExistence type="predicted"/>
<gene>
    <name evidence="1" type="ORF">CAMGR0001_1025</name>
</gene>
<name>C8PGN0_9BACT</name>
<accession>C8PGN0</accession>
<dbReference type="EMBL" id="ACYG01000019">
    <property type="protein sequence ID" value="EEV18268.1"/>
    <property type="molecule type" value="Genomic_DNA"/>
</dbReference>
<dbReference type="Proteomes" id="UP000005709">
    <property type="component" value="Unassembled WGS sequence"/>
</dbReference>
<organism evidence="1 2">
    <name type="scientific">Campylobacter gracilis RM3268</name>
    <dbReference type="NCBI Taxonomy" id="553220"/>
    <lineage>
        <taxon>Bacteria</taxon>
        <taxon>Pseudomonadati</taxon>
        <taxon>Campylobacterota</taxon>
        <taxon>Epsilonproteobacteria</taxon>
        <taxon>Campylobacterales</taxon>
        <taxon>Campylobacteraceae</taxon>
        <taxon>Campylobacter</taxon>
    </lineage>
</organism>
<sequence length="37" mass="4637">MEKANLKFIMWLDFGFKILRCKFYLDKTRRSSFNIKF</sequence>
<evidence type="ECO:0000313" key="1">
    <source>
        <dbReference type="EMBL" id="EEV18268.1"/>
    </source>
</evidence>
<evidence type="ECO:0000313" key="2">
    <source>
        <dbReference type="Proteomes" id="UP000005709"/>
    </source>
</evidence>
<dbReference type="AlphaFoldDB" id="C8PGN0"/>
<comment type="caution">
    <text evidence="1">The sequence shown here is derived from an EMBL/GenBank/DDBJ whole genome shotgun (WGS) entry which is preliminary data.</text>
</comment>